<organism evidence="1 2">
    <name type="scientific">Streptococcus lingualis</name>
    <dbReference type="NCBI Taxonomy" id="3098076"/>
    <lineage>
        <taxon>Bacteria</taxon>
        <taxon>Bacillati</taxon>
        <taxon>Bacillota</taxon>
        <taxon>Bacilli</taxon>
        <taxon>Lactobacillales</taxon>
        <taxon>Streptococcaceae</taxon>
        <taxon>Streptococcus</taxon>
    </lineage>
</organism>
<gene>
    <name evidence="1" type="ORF">SM123_04965</name>
</gene>
<reference evidence="1 2" key="1">
    <citation type="submission" date="2023-11" db="EMBL/GenBank/DDBJ databases">
        <title>Description of Streptococcus dentalis sp. nov., Streptococcus gingivalis sp. nov., Streptococcus lingualis sp. nov. isolated from human oral cavity.</title>
        <authorList>
            <person name="Choi Y.S."/>
            <person name="Goo B.J."/>
            <person name="Bae J.W."/>
        </authorList>
    </citation>
    <scope>NUCLEOTIDE SEQUENCE [LARGE SCALE GENOMIC DNA]</scope>
    <source>
        <strain evidence="1 2">S5</strain>
    </source>
</reference>
<accession>A0ABZ0SQT2</accession>
<protein>
    <submittedName>
        <fullName evidence="1">Uncharacterized protein</fullName>
    </submittedName>
</protein>
<name>A0ABZ0SQT2_9STRE</name>
<dbReference type="Proteomes" id="UP001327056">
    <property type="component" value="Chromosome"/>
</dbReference>
<dbReference type="EMBL" id="CP139419">
    <property type="protein sequence ID" value="WPS45941.1"/>
    <property type="molecule type" value="Genomic_DNA"/>
</dbReference>
<evidence type="ECO:0000313" key="1">
    <source>
        <dbReference type="EMBL" id="WPS45941.1"/>
    </source>
</evidence>
<dbReference type="RefSeq" id="WP_320909117.1">
    <property type="nucleotide sequence ID" value="NZ_CP139419.1"/>
</dbReference>
<evidence type="ECO:0000313" key="2">
    <source>
        <dbReference type="Proteomes" id="UP001327056"/>
    </source>
</evidence>
<keyword evidence="2" id="KW-1185">Reference proteome</keyword>
<proteinExistence type="predicted"/>
<sequence length="246" mass="27332">MNIHSGEATSFKASIKDRVKTTWTEVKTKVGDVKVQAGEAFDNFKNRVSNVKNKTVAAGAEALPIKFGTSMIRNFNDAMETGRQNVQNMMDSIGNQRQPAFALAGDGNVNLPKSNVSTKIDDFADRIQQISVDHKQKIAAFEGRGGGRSIPTPVNNMQEFFETDFGEQLKSSVRKTKKRYDGQTIYEVVDKSIPGLKKGDQIYLDGMHKDHLEVFKSNGEFKKVINIDGTINKMKTKLGAGRRLNK</sequence>